<dbReference type="CDD" id="cd05300">
    <property type="entry name" value="2-Hacid_dh_1"/>
    <property type="match status" value="1"/>
</dbReference>
<dbReference type="Pfam" id="PF02826">
    <property type="entry name" value="2-Hacid_dh_C"/>
    <property type="match status" value="1"/>
</dbReference>
<dbReference type="GO" id="GO:0016616">
    <property type="term" value="F:oxidoreductase activity, acting on the CH-OH group of donors, NAD or NADP as acceptor"/>
    <property type="evidence" value="ECO:0007669"/>
    <property type="project" value="UniProtKB-ARBA"/>
</dbReference>
<dbReference type="GO" id="GO:0051287">
    <property type="term" value="F:NAD binding"/>
    <property type="evidence" value="ECO:0007669"/>
    <property type="project" value="InterPro"/>
</dbReference>
<dbReference type="Proteomes" id="UP000223071">
    <property type="component" value="Unassembled WGS sequence"/>
</dbReference>
<gene>
    <name evidence="4" type="ORF">A9A59_2102</name>
</gene>
<dbReference type="PROSITE" id="PS00671">
    <property type="entry name" value="D_2_HYDROXYACID_DH_3"/>
    <property type="match status" value="1"/>
</dbReference>
<keyword evidence="5" id="KW-1185">Reference proteome</keyword>
<dbReference type="InterPro" id="IPR036291">
    <property type="entry name" value="NAD(P)-bd_dom_sf"/>
</dbReference>
<comment type="caution">
    <text evidence="4">The sequence shown here is derived from an EMBL/GenBank/DDBJ whole genome shotgun (WGS) entry which is preliminary data.</text>
</comment>
<sequence length="326" mass="35315">MPVLLVSPYIARTYRQAIEAAWPGLELVMLPDDPAARLPAEVLERIDFAYFSGDVYPEYSRSFFAATQGAPNLRWLHTFNAGVDNPVFRRFLDRGVVLSTSSGSTAQPIAQTVIGGMLILARPFLRWADAQRRRAWEPVPASEAPADLAGQRMTVVGLGAIGSEVARLARAFGLEVTGVRRSPRREGDPVERVVPPGELPVLARETDWLVLACPLTDETRGLVSREVLAALPRGAYLLNVARGEVVDEAALIEALATGHLGGAYLDVFATEPLPPDSPLWGLPNVIISPHNSAVAAGNERRATEGYFLPNLARMRAGEPLVNEVRG</sequence>
<dbReference type="PANTHER" id="PTHR43333:SF1">
    <property type="entry name" value="D-ISOMER SPECIFIC 2-HYDROXYACID DEHYDROGENASE NAD-BINDING DOMAIN-CONTAINING PROTEIN"/>
    <property type="match status" value="1"/>
</dbReference>
<organism evidence="4 5">
    <name type="scientific">Tepidiforma thermophila (strain KCTC 52669 / CGMCC 1.13589 / G233)</name>
    <dbReference type="NCBI Taxonomy" id="2761530"/>
    <lineage>
        <taxon>Bacteria</taxon>
        <taxon>Bacillati</taxon>
        <taxon>Chloroflexota</taxon>
        <taxon>Tepidiformia</taxon>
        <taxon>Tepidiformales</taxon>
        <taxon>Tepidiformaceae</taxon>
        <taxon>Tepidiforma</taxon>
    </lineage>
</organism>
<proteinExistence type="predicted"/>
<dbReference type="Gene3D" id="3.40.50.720">
    <property type="entry name" value="NAD(P)-binding Rossmann-like Domain"/>
    <property type="match status" value="2"/>
</dbReference>
<evidence type="ECO:0000256" key="1">
    <source>
        <dbReference type="ARBA" id="ARBA00023002"/>
    </source>
</evidence>
<reference evidence="4 5" key="1">
    <citation type="submission" date="2017-09" db="EMBL/GenBank/DDBJ databases">
        <title>Sequencing the genomes of two abundant thermophiles in Great Basin hot springs: Thermocrinis jamiesonii and novel Chloroflexi Thermoflexus hugenholtzii.</title>
        <authorList>
            <person name="Hedlund B."/>
        </authorList>
    </citation>
    <scope>NUCLEOTIDE SEQUENCE [LARGE SCALE GENOMIC DNA]</scope>
    <source>
        <strain evidence="4 5">G233</strain>
    </source>
</reference>
<dbReference type="InterPro" id="IPR006140">
    <property type="entry name" value="D-isomer_DH_NAD-bd"/>
</dbReference>
<evidence type="ECO:0000256" key="2">
    <source>
        <dbReference type="ARBA" id="ARBA00023027"/>
    </source>
</evidence>
<keyword evidence="2" id="KW-0520">NAD</keyword>
<keyword evidence="1" id="KW-0560">Oxidoreductase</keyword>
<feature type="domain" description="D-isomer specific 2-hydroxyacid dehydrogenase NAD-binding" evidence="3">
    <location>
        <begin position="115"/>
        <end position="291"/>
    </location>
</feature>
<dbReference type="PANTHER" id="PTHR43333">
    <property type="entry name" value="2-HACID_DH_C DOMAIN-CONTAINING PROTEIN"/>
    <property type="match status" value="1"/>
</dbReference>
<protein>
    <submittedName>
        <fullName evidence="4">Phosphoglycerate dehydrogenase-like enzyme</fullName>
    </submittedName>
</protein>
<dbReference type="AlphaFoldDB" id="A0A2A9HIN7"/>
<dbReference type="RefSeq" id="WP_098504210.1">
    <property type="nucleotide sequence ID" value="NZ_PDJQ01000001.1"/>
</dbReference>
<evidence type="ECO:0000313" key="4">
    <source>
        <dbReference type="EMBL" id="PFG74856.1"/>
    </source>
</evidence>
<dbReference type="SUPFAM" id="SSF51735">
    <property type="entry name" value="NAD(P)-binding Rossmann-fold domains"/>
    <property type="match status" value="1"/>
</dbReference>
<dbReference type="SUPFAM" id="SSF52283">
    <property type="entry name" value="Formate/glycerate dehydrogenase catalytic domain-like"/>
    <property type="match status" value="1"/>
</dbReference>
<name>A0A2A9HIN7_TEPT2</name>
<accession>A0A2A9HIN7</accession>
<evidence type="ECO:0000313" key="5">
    <source>
        <dbReference type="Proteomes" id="UP000223071"/>
    </source>
</evidence>
<evidence type="ECO:0000259" key="3">
    <source>
        <dbReference type="Pfam" id="PF02826"/>
    </source>
</evidence>
<dbReference type="InterPro" id="IPR029753">
    <property type="entry name" value="D-isomer_DH_CS"/>
</dbReference>
<dbReference type="EMBL" id="PDJQ01000001">
    <property type="protein sequence ID" value="PFG74856.1"/>
    <property type="molecule type" value="Genomic_DNA"/>
</dbReference>